<protein>
    <submittedName>
        <fullName evidence="2">Chromosome segregation protein SMC</fullName>
    </submittedName>
</protein>
<comment type="caution">
    <text evidence="2">The sequence shown here is derived from an EMBL/GenBank/DDBJ whole genome shotgun (WGS) entry which is preliminary data.</text>
</comment>
<proteinExistence type="predicted"/>
<keyword evidence="1" id="KW-0175">Coiled coil</keyword>
<evidence type="ECO:0000313" key="3">
    <source>
        <dbReference type="Proteomes" id="UP000324298"/>
    </source>
</evidence>
<dbReference type="AlphaFoldDB" id="A0A5A9XSB1"/>
<keyword evidence="3" id="KW-1185">Reference proteome</keyword>
<evidence type="ECO:0000313" key="2">
    <source>
        <dbReference type="EMBL" id="KAA0895463.1"/>
    </source>
</evidence>
<gene>
    <name evidence="2" type="ORF">ET418_02785</name>
</gene>
<accession>A0A5A9XSB1</accession>
<feature type="coiled-coil region" evidence="1">
    <location>
        <begin position="400"/>
        <end position="503"/>
    </location>
</feature>
<evidence type="ECO:0000256" key="1">
    <source>
        <dbReference type="SAM" id="Coils"/>
    </source>
</evidence>
<dbReference type="EMBL" id="SRSD01000001">
    <property type="protein sequence ID" value="KAA0895463.1"/>
    <property type="molecule type" value="Genomic_DNA"/>
</dbReference>
<name>A0A5A9XSB1_9BACT</name>
<sequence>MPRQPELLSTSDLRITPQPGMTEPRLWVKRLVLWREPGNVIRQIELRPGLNIVWSPDPVEEAAGRRTRASTMGHGSGKTLFCRLIRYCLGEDRFAPEEQRESIGIAFPKGAVGAEVMVDGTLWAILRPLGMGRKHYGIPNGDLEEIINGNCEPTGIEPFMAAMESGIVSADVASLIPGDRSFHGWQTALASLTRDQECRFDKALEWRSSDSESGSPARSLSYQKTLEVLRALIRAITPEECRLREEIGQNETRLKDSDKEIGHRRWQVRRTKTQLVAQLGIRPEQVPPGLLGIDFIRQSAKEVLVRATKIKPGVDVANVGKIRAASEAAEKAVVEHSTELAMINAKLPEIERLISELNGERPGMSFVVHKAENPQCPICEVPIDRVLAEGCKLSHKLPSLEEIRTRLAKLEKDIKDEQQRFLALKARKLVIEDELPGAEKTSEELKNQLVAIEQAREARTDTWYSARRMLDDINDLEKLVERLEQLQSESDSLSGQIEEKKGRLGAFRKAQANVFNRLSDIFDALIRQMAGRGADGTVSLDGNGLRLSVKLGGERSTPAIASLKVIVFDLALLCLSIEGRTHLPPFLIHDSPREADLGLSIYHELFHVVKDLEGVGGQPLFQYIITTTTRPPDEFLKEPWLRGTLGGAPADARLLRRDL</sequence>
<dbReference type="Proteomes" id="UP000324298">
    <property type="component" value="Unassembled WGS sequence"/>
</dbReference>
<dbReference type="RefSeq" id="WP_149306042.1">
    <property type="nucleotide sequence ID" value="NZ_SRSD01000001.1"/>
</dbReference>
<dbReference type="OrthoDB" id="180544at2"/>
<organism evidence="2 3">
    <name type="scientific">Oryzomonas rubra</name>
    <dbReference type="NCBI Taxonomy" id="2509454"/>
    <lineage>
        <taxon>Bacteria</taxon>
        <taxon>Pseudomonadati</taxon>
        <taxon>Thermodesulfobacteriota</taxon>
        <taxon>Desulfuromonadia</taxon>
        <taxon>Geobacterales</taxon>
        <taxon>Geobacteraceae</taxon>
        <taxon>Oryzomonas</taxon>
    </lineage>
</organism>
<reference evidence="2 3" key="1">
    <citation type="submission" date="2019-04" db="EMBL/GenBank/DDBJ databases">
        <title>Geobacter ruber sp. nov., ferric-reducing bacteria isolated from paddy soil.</title>
        <authorList>
            <person name="Xu Z."/>
            <person name="Masuda Y."/>
            <person name="Itoh H."/>
            <person name="Senoo K."/>
        </authorList>
    </citation>
    <scope>NUCLEOTIDE SEQUENCE [LARGE SCALE GENOMIC DNA]</scope>
    <source>
        <strain evidence="2 3">Red88</strain>
    </source>
</reference>